<dbReference type="PANTHER" id="PTHR30614">
    <property type="entry name" value="MEMBRANE COMPONENT OF AMINO ACID ABC TRANSPORTER"/>
    <property type="match status" value="1"/>
</dbReference>
<organism evidence="10 11">
    <name type="scientific">Hydrogenoanaerobacterium saccharovorans</name>
    <dbReference type="NCBI Taxonomy" id="474960"/>
    <lineage>
        <taxon>Bacteria</taxon>
        <taxon>Bacillati</taxon>
        <taxon>Bacillota</taxon>
        <taxon>Clostridia</taxon>
        <taxon>Eubacteriales</taxon>
        <taxon>Oscillospiraceae</taxon>
        <taxon>Hydrogenoanaerobacterium</taxon>
    </lineage>
</organism>
<evidence type="ECO:0000256" key="4">
    <source>
        <dbReference type="ARBA" id="ARBA00022692"/>
    </source>
</evidence>
<keyword evidence="7 8" id="KW-0472">Membrane</keyword>
<keyword evidence="4 8" id="KW-0812">Transmembrane</keyword>
<dbReference type="CDD" id="cd06261">
    <property type="entry name" value="TM_PBP2"/>
    <property type="match status" value="1"/>
</dbReference>
<evidence type="ECO:0000256" key="6">
    <source>
        <dbReference type="ARBA" id="ARBA00022989"/>
    </source>
</evidence>
<dbReference type="AlphaFoldDB" id="A0A1H7ZCV3"/>
<protein>
    <submittedName>
        <fullName evidence="10">Amino acid ABC transporter membrane protein, PAAT family</fullName>
    </submittedName>
</protein>
<dbReference type="InterPro" id="IPR043429">
    <property type="entry name" value="ArtM/GltK/GlnP/TcyL/YhdX-like"/>
</dbReference>
<dbReference type="PROSITE" id="PS50928">
    <property type="entry name" value="ABC_TM1"/>
    <property type="match status" value="1"/>
</dbReference>
<dbReference type="GO" id="GO:0043190">
    <property type="term" value="C:ATP-binding cassette (ABC) transporter complex"/>
    <property type="evidence" value="ECO:0007669"/>
    <property type="project" value="InterPro"/>
</dbReference>
<name>A0A1H7ZCV3_9FIRM</name>
<feature type="transmembrane region" description="Helical" evidence="8">
    <location>
        <begin position="183"/>
        <end position="204"/>
    </location>
</feature>
<proteinExistence type="inferred from homology"/>
<evidence type="ECO:0000313" key="10">
    <source>
        <dbReference type="EMBL" id="SEM56240.1"/>
    </source>
</evidence>
<dbReference type="InterPro" id="IPR010065">
    <property type="entry name" value="AA_ABC_transptr_permease_3TM"/>
</dbReference>
<dbReference type="STRING" id="474960.SAMN05216180_0589"/>
<evidence type="ECO:0000259" key="9">
    <source>
        <dbReference type="PROSITE" id="PS50928"/>
    </source>
</evidence>
<evidence type="ECO:0000256" key="2">
    <source>
        <dbReference type="ARBA" id="ARBA00022448"/>
    </source>
</evidence>
<dbReference type="GO" id="GO:0006865">
    <property type="term" value="P:amino acid transport"/>
    <property type="evidence" value="ECO:0007669"/>
    <property type="project" value="UniProtKB-KW"/>
</dbReference>
<evidence type="ECO:0000256" key="7">
    <source>
        <dbReference type="ARBA" id="ARBA00023136"/>
    </source>
</evidence>
<evidence type="ECO:0000256" key="5">
    <source>
        <dbReference type="ARBA" id="ARBA00022970"/>
    </source>
</evidence>
<dbReference type="RefSeq" id="WP_242943067.1">
    <property type="nucleotide sequence ID" value="NZ_FOCG01000001.1"/>
</dbReference>
<dbReference type="GO" id="GO:0022857">
    <property type="term" value="F:transmembrane transporter activity"/>
    <property type="evidence" value="ECO:0007669"/>
    <property type="project" value="InterPro"/>
</dbReference>
<evidence type="ECO:0000313" key="11">
    <source>
        <dbReference type="Proteomes" id="UP000199158"/>
    </source>
</evidence>
<dbReference type="EMBL" id="FOCG01000001">
    <property type="protein sequence ID" value="SEM56240.1"/>
    <property type="molecule type" value="Genomic_DNA"/>
</dbReference>
<reference evidence="10 11" key="1">
    <citation type="submission" date="2016-10" db="EMBL/GenBank/DDBJ databases">
        <authorList>
            <person name="de Groot N.N."/>
        </authorList>
    </citation>
    <scope>NUCLEOTIDE SEQUENCE [LARGE SCALE GENOMIC DNA]</scope>
    <source>
        <strain evidence="10 11">CGMCC 1.5070</strain>
    </source>
</reference>
<feature type="transmembrane region" description="Helical" evidence="8">
    <location>
        <begin position="50"/>
        <end position="71"/>
    </location>
</feature>
<dbReference type="PANTHER" id="PTHR30614:SF0">
    <property type="entry name" value="L-CYSTINE TRANSPORT SYSTEM PERMEASE PROTEIN TCYL"/>
    <property type="match status" value="1"/>
</dbReference>
<feature type="domain" description="ABC transmembrane type-1" evidence="9">
    <location>
        <begin position="12"/>
        <end position="205"/>
    </location>
</feature>
<feature type="transmembrane region" description="Helical" evidence="8">
    <location>
        <begin position="16"/>
        <end position="38"/>
    </location>
</feature>
<gene>
    <name evidence="10" type="ORF">SAMN05216180_0589</name>
</gene>
<dbReference type="Gene3D" id="1.10.3720.10">
    <property type="entry name" value="MetI-like"/>
    <property type="match status" value="1"/>
</dbReference>
<keyword evidence="3" id="KW-1003">Cell membrane</keyword>
<evidence type="ECO:0000256" key="1">
    <source>
        <dbReference type="ARBA" id="ARBA00004651"/>
    </source>
</evidence>
<evidence type="ECO:0000256" key="3">
    <source>
        <dbReference type="ARBA" id="ARBA00022475"/>
    </source>
</evidence>
<dbReference type="InterPro" id="IPR035906">
    <property type="entry name" value="MetI-like_sf"/>
</dbReference>
<feature type="transmembrane region" description="Helical" evidence="8">
    <location>
        <begin position="77"/>
        <end position="100"/>
    </location>
</feature>
<sequence length="217" mass="23829">MMTVILTLLKGAQTTLMLFGITIAASLPLGFLFTLLARSKVPPVRWVMNAIIYIIRGTPLLLQLMFVYFGLPFIPGIGSALAMSRFTASCVTFVINYAAYFAEIFRGGLLAVNKGQYEAAKVLGLSKAQTLLYVVCPQMIRVALPSIGNEAVTLIKDTALVFTIGVTEIIHYAKTAVSRENDVVYYAIAGAIFLCLNSILTYAFKKIEAKYNFEKED</sequence>
<keyword evidence="2 8" id="KW-0813">Transport</keyword>
<comment type="subcellular location">
    <subcellularLocation>
        <location evidence="1 8">Cell membrane</location>
        <topology evidence="1 8">Multi-pass membrane protein</topology>
    </subcellularLocation>
</comment>
<accession>A0A1H7ZCV3</accession>
<dbReference type="NCBIfam" id="TIGR01726">
    <property type="entry name" value="HEQRo_perm_3TM"/>
    <property type="match status" value="1"/>
</dbReference>
<dbReference type="Pfam" id="PF00528">
    <property type="entry name" value="BPD_transp_1"/>
    <property type="match status" value="1"/>
</dbReference>
<keyword evidence="6 8" id="KW-1133">Transmembrane helix</keyword>
<evidence type="ECO:0000256" key="8">
    <source>
        <dbReference type="RuleBase" id="RU363032"/>
    </source>
</evidence>
<dbReference type="Proteomes" id="UP000199158">
    <property type="component" value="Unassembled WGS sequence"/>
</dbReference>
<dbReference type="SUPFAM" id="SSF161098">
    <property type="entry name" value="MetI-like"/>
    <property type="match status" value="1"/>
</dbReference>
<keyword evidence="11" id="KW-1185">Reference proteome</keyword>
<comment type="similarity">
    <text evidence="8">Belongs to the binding-protein-dependent transport system permease family.</text>
</comment>
<dbReference type="InterPro" id="IPR000515">
    <property type="entry name" value="MetI-like"/>
</dbReference>
<keyword evidence="5" id="KW-0029">Amino-acid transport</keyword>